<dbReference type="NCBIfam" id="TIGR04085">
    <property type="entry name" value="rSAM_more_4Fe4S"/>
    <property type="match status" value="1"/>
</dbReference>
<dbReference type="SUPFAM" id="SSF102114">
    <property type="entry name" value="Radical SAM enzymes"/>
    <property type="match status" value="1"/>
</dbReference>
<evidence type="ECO:0000256" key="1">
    <source>
        <dbReference type="ARBA" id="ARBA00001966"/>
    </source>
</evidence>
<dbReference type="RefSeq" id="WP_063768482.1">
    <property type="nucleotide sequence ID" value="NZ_BNEE01000006.1"/>
</dbReference>
<evidence type="ECO:0000256" key="2">
    <source>
        <dbReference type="ARBA" id="ARBA00022691"/>
    </source>
</evidence>
<keyword evidence="5" id="KW-0411">Iron-sulfur</keyword>
<keyword evidence="8" id="KW-1185">Reference proteome</keyword>
<dbReference type="SFLD" id="SFLDG01067">
    <property type="entry name" value="SPASM/twitch_domain_containing"/>
    <property type="match status" value="1"/>
</dbReference>
<comment type="caution">
    <text evidence="7">The sequence shown here is derived from an EMBL/GenBank/DDBJ whole genome shotgun (WGS) entry which is preliminary data.</text>
</comment>
<evidence type="ECO:0000313" key="8">
    <source>
        <dbReference type="Proteomes" id="UP000600026"/>
    </source>
</evidence>
<accession>A0A919GXT1</accession>
<evidence type="ECO:0000256" key="5">
    <source>
        <dbReference type="ARBA" id="ARBA00023014"/>
    </source>
</evidence>
<dbReference type="PANTHER" id="PTHR43273:SF8">
    <property type="entry name" value="RADICAL SAM DOMAIN PROTEIN"/>
    <property type="match status" value="1"/>
</dbReference>
<dbReference type="InterPro" id="IPR023867">
    <property type="entry name" value="Sulphatase_maturase_rSAM"/>
</dbReference>
<dbReference type="PROSITE" id="PS51918">
    <property type="entry name" value="RADICAL_SAM"/>
    <property type="match status" value="1"/>
</dbReference>
<dbReference type="CDD" id="cd01335">
    <property type="entry name" value="Radical_SAM"/>
    <property type="match status" value="1"/>
</dbReference>
<dbReference type="SFLD" id="SFLDG01072">
    <property type="entry name" value="dehydrogenase_like"/>
    <property type="match status" value="1"/>
</dbReference>
<dbReference type="EMBL" id="BNEE01000006">
    <property type="protein sequence ID" value="GHI86545.1"/>
    <property type="molecule type" value="Genomic_DNA"/>
</dbReference>
<reference evidence="7" key="1">
    <citation type="submission" date="2020-09" db="EMBL/GenBank/DDBJ databases">
        <title>Whole genome shotgun sequence of Streptomyces xanthophaeus NBRC 12829.</title>
        <authorList>
            <person name="Komaki H."/>
            <person name="Tamura T."/>
        </authorList>
    </citation>
    <scope>NUCLEOTIDE SEQUENCE</scope>
    <source>
        <strain evidence="7">NBRC 12829</strain>
    </source>
</reference>
<evidence type="ECO:0000259" key="6">
    <source>
        <dbReference type="PROSITE" id="PS51918"/>
    </source>
</evidence>
<keyword evidence="4" id="KW-0408">Iron</keyword>
<dbReference type="Pfam" id="PF04055">
    <property type="entry name" value="Radical_SAM"/>
    <property type="match status" value="1"/>
</dbReference>
<dbReference type="InterPro" id="IPR007197">
    <property type="entry name" value="rSAM"/>
</dbReference>
<dbReference type="OrthoDB" id="9782387at2"/>
<proteinExistence type="predicted"/>
<evidence type="ECO:0000256" key="3">
    <source>
        <dbReference type="ARBA" id="ARBA00022723"/>
    </source>
</evidence>
<dbReference type="SFLD" id="SFLDS00029">
    <property type="entry name" value="Radical_SAM"/>
    <property type="match status" value="1"/>
</dbReference>
<evidence type="ECO:0000313" key="7">
    <source>
        <dbReference type="EMBL" id="GHI86545.1"/>
    </source>
</evidence>
<dbReference type="GO" id="GO:0051536">
    <property type="term" value="F:iron-sulfur cluster binding"/>
    <property type="evidence" value="ECO:0007669"/>
    <property type="project" value="UniProtKB-KW"/>
</dbReference>
<name>A0A919GXT1_9ACTN</name>
<keyword evidence="3" id="KW-0479">Metal-binding</keyword>
<sequence length="628" mass="68107">MNLSTEQRHTLDGLYRSLDADDTSTAVSVIVKTRGETCDIDCLYCYEKRKEAPGGARVSAGQIRRLADIFKGRSLAVELHGGEPLTAGREHVGEILKELADLPQVVRVSLQTNGVLLDADWLDMFDTLCPDLQIGISLDGDAQGNAWRVGYDGKPVYPRVAAALNLLAERGRSVGVIAAVTPAVLDRAEEVLDHLAGFGSVNAISFVPCFDSTIRRSTALPSRRKSASRLLQQAAVNAADGPAWAIHPDEYAQFVLAATAHWITDGHFARIKLEPAVSTIRRLRGLPTGFCHFSDLKCDHVFTLYPDGRLGSCDELPWPQARLTQLESTADEHEVVRAQQDSLLLDQGKALMDKCTTCDYRTTCGGGCIATRWRQDPTNDHDAYCDYRMRMIDGVAALLAQPAHPAGAWCQSLRWRPRTPNNMRDVNAFLTSWDAPDLARGEVRLHTSEHGNINAVGLAGIHEADDLTPAHPMWRAAIEPGVWPLVDTVTRAWGLVTYDSCQGHQYTGAYLAPTGLRIGLLPRDRQEYASAAAALCRAATFASTLLPAGIEVNVGRSELTCENTGTTTPVLDLSLDPGSGQGWDGYFARLNEATAVLAAALDAERPKVESACVCPLPVSPQAAEGVLR</sequence>
<dbReference type="InterPro" id="IPR058240">
    <property type="entry name" value="rSAM_sf"/>
</dbReference>
<dbReference type="SFLD" id="SFLDG01386">
    <property type="entry name" value="main_SPASM_domain-containing"/>
    <property type="match status" value="1"/>
</dbReference>
<comment type="cofactor">
    <cofactor evidence="1">
        <name>[4Fe-4S] cluster</name>
        <dbReference type="ChEBI" id="CHEBI:49883"/>
    </cofactor>
</comment>
<dbReference type="Gene3D" id="3.20.20.70">
    <property type="entry name" value="Aldolase class I"/>
    <property type="match status" value="1"/>
</dbReference>
<dbReference type="InterPro" id="IPR023885">
    <property type="entry name" value="4Fe4S-binding_SPASM_dom"/>
</dbReference>
<dbReference type="InterPro" id="IPR013785">
    <property type="entry name" value="Aldolase_TIM"/>
</dbReference>
<gene>
    <name evidence="7" type="ORF">Sxan_39090</name>
</gene>
<keyword evidence="2" id="KW-0949">S-adenosyl-L-methionine</keyword>
<dbReference type="Proteomes" id="UP000600026">
    <property type="component" value="Unassembled WGS sequence"/>
</dbReference>
<dbReference type="GO" id="GO:0016491">
    <property type="term" value="F:oxidoreductase activity"/>
    <property type="evidence" value="ECO:0007669"/>
    <property type="project" value="InterPro"/>
</dbReference>
<dbReference type="GO" id="GO:0046872">
    <property type="term" value="F:metal ion binding"/>
    <property type="evidence" value="ECO:0007669"/>
    <property type="project" value="UniProtKB-KW"/>
</dbReference>
<dbReference type="AlphaFoldDB" id="A0A919GXT1"/>
<feature type="domain" description="Radical SAM core" evidence="6">
    <location>
        <begin position="21"/>
        <end position="243"/>
    </location>
</feature>
<evidence type="ECO:0000256" key="4">
    <source>
        <dbReference type="ARBA" id="ARBA00023004"/>
    </source>
</evidence>
<organism evidence="7 8">
    <name type="scientific">Streptomyces xanthophaeus</name>
    <dbReference type="NCBI Taxonomy" id="67385"/>
    <lineage>
        <taxon>Bacteria</taxon>
        <taxon>Bacillati</taxon>
        <taxon>Actinomycetota</taxon>
        <taxon>Actinomycetes</taxon>
        <taxon>Kitasatosporales</taxon>
        <taxon>Streptomycetaceae</taxon>
        <taxon>Streptomyces</taxon>
    </lineage>
</organism>
<dbReference type="PANTHER" id="PTHR43273">
    <property type="entry name" value="ANAEROBIC SULFATASE-MATURATING ENZYME HOMOLOG ASLB-RELATED"/>
    <property type="match status" value="1"/>
</dbReference>
<protein>
    <recommendedName>
        <fullName evidence="6">Radical SAM core domain-containing protein</fullName>
    </recommendedName>
</protein>